<evidence type="ECO:0000313" key="1">
    <source>
        <dbReference type="EMBL" id="MBI2678479.1"/>
    </source>
</evidence>
<evidence type="ECO:0000313" key="2">
    <source>
        <dbReference type="Proteomes" id="UP000779809"/>
    </source>
</evidence>
<name>A0A932EPS6_9BACT</name>
<proteinExistence type="predicted"/>
<gene>
    <name evidence="1" type="ORF">HYX28_06830</name>
</gene>
<dbReference type="AlphaFoldDB" id="A0A932EPS6"/>
<dbReference type="Proteomes" id="UP000779809">
    <property type="component" value="Unassembled WGS sequence"/>
</dbReference>
<dbReference type="EMBL" id="JACPNR010000009">
    <property type="protein sequence ID" value="MBI2678479.1"/>
    <property type="molecule type" value="Genomic_DNA"/>
</dbReference>
<protein>
    <submittedName>
        <fullName evidence="1">Uncharacterized protein</fullName>
    </submittedName>
</protein>
<sequence length="179" mass="20366">MRIHAELWHTSNCLLKAGQEEPRGSAHQFRASLIFRAFALEALLNWLGPRLIPHWNYLERLKPIEKLNLLADLIEAKPDYGARPWQIVKDLFGFRNAIAHGKPESLSDETTEDLDDFLDAKLGQYLQTAWELFSTEDNAVRAKEDVLKIATILYEKANVEHDGPKGPFSFGFQIHGASL</sequence>
<accession>A0A932EPS6</accession>
<organism evidence="1 2">
    <name type="scientific">Candidatus Korobacter versatilis</name>
    <dbReference type="NCBI Taxonomy" id="658062"/>
    <lineage>
        <taxon>Bacteria</taxon>
        <taxon>Pseudomonadati</taxon>
        <taxon>Acidobacteriota</taxon>
        <taxon>Terriglobia</taxon>
        <taxon>Terriglobales</taxon>
        <taxon>Candidatus Korobacteraceae</taxon>
        <taxon>Candidatus Korobacter</taxon>
    </lineage>
</organism>
<reference evidence="1" key="1">
    <citation type="submission" date="2020-07" db="EMBL/GenBank/DDBJ databases">
        <title>Huge and variable diversity of episymbiotic CPR bacteria and DPANN archaea in groundwater ecosystems.</title>
        <authorList>
            <person name="He C.Y."/>
            <person name="Keren R."/>
            <person name="Whittaker M."/>
            <person name="Farag I.F."/>
            <person name="Doudna J."/>
            <person name="Cate J.H.D."/>
            <person name="Banfield J.F."/>
        </authorList>
    </citation>
    <scope>NUCLEOTIDE SEQUENCE</scope>
    <source>
        <strain evidence="1">NC_groundwater_580_Pr5_B-0.1um_64_19</strain>
    </source>
</reference>
<comment type="caution">
    <text evidence="1">The sequence shown here is derived from an EMBL/GenBank/DDBJ whole genome shotgun (WGS) entry which is preliminary data.</text>
</comment>